<evidence type="ECO:0000256" key="2">
    <source>
        <dbReference type="SAM" id="MobiDB-lite"/>
    </source>
</evidence>
<feature type="region of interest" description="Disordered" evidence="2">
    <location>
        <begin position="1"/>
        <end position="37"/>
    </location>
</feature>
<dbReference type="Proteomes" id="UP000693946">
    <property type="component" value="Linkage Group LG12"/>
</dbReference>
<proteinExistence type="predicted"/>
<organism evidence="3 4">
    <name type="scientific">Solea senegalensis</name>
    <name type="common">Senegalese sole</name>
    <dbReference type="NCBI Taxonomy" id="28829"/>
    <lineage>
        <taxon>Eukaryota</taxon>
        <taxon>Metazoa</taxon>
        <taxon>Chordata</taxon>
        <taxon>Craniata</taxon>
        <taxon>Vertebrata</taxon>
        <taxon>Euteleostomi</taxon>
        <taxon>Actinopterygii</taxon>
        <taxon>Neopterygii</taxon>
        <taxon>Teleostei</taxon>
        <taxon>Neoteleostei</taxon>
        <taxon>Acanthomorphata</taxon>
        <taxon>Carangaria</taxon>
        <taxon>Pleuronectiformes</taxon>
        <taxon>Pleuronectoidei</taxon>
        <taxon>Soleidae</taxon>
        <taxon>Solea</taxon>
    </lineage>
</organism>
<protein>
    <submittedName>
        <fullName evidence="3">Uncharacterized protein</fullName>
    </submittedName>
</protein>
<name>A0AAV6SMY4_SOLSE</name>
<evidence type="ECO:0000256" key="1">
    <source>
        <dbReference type="SAM" id="Coils"/>
    </source>
</evidence>
<gene>
    <name evidence="3" type="ORF">JOB18_040641</name>
</gene>
<comment type="caution">
    <text evidence="3">The sequence shown here is derived from an EMBL/GenBank/DDBJ whole genome shotgun (WGS) entry which is preliminary data.</text>
</comment>
<keyword evidence="1" id="KW-0175">Coiled coil</keyword>
<evidence type="ECO:0000313" key="4">
    <source>
        <dbReference type="Proteomes" id="UP000693946"/>
    </source>
</evidence>
<evidence type="ECO:0000313" key="3">
    <source>
        <dbReference type="EMBL" id="KAG7518669.1"/>
    </source>
</evidence>
<keyword evidence="4" id="KW-1185">Reference proteome</keyword>
<feature type="coiled-coil region" evidence="1">
    <location>
        <begin position="70"/>
        <end position="97"/>
    </location>
</feature>
<feature type="compositionally biased region" description="Low complexity" evidence="2">
    <location>
        <begin position="19"/>
        <end position="32"/>
    </location>
</feature>
<accession>A0AAV6SMY4</accession>
<reference evidence="3 4" key="1">
    <citation type="journal article" date="2021" name="Sci. Rep.">
        <title>Chromosome anchoring in Senegalese sole (Solea senegalensis) reveals sex-associated markers and genome rearrangements in flatfish.</title>
        <authorList>
            <person name="Guerrero-Cozar I."/>
            <person name="Gomez-Garrido J."/>
            <person name="Berbel C."/>
            <person name="Martinez-Blanch J.F."/>
            <person name="Alioto T."/>
            <person name="Claros M.G."/>
            <person name="Gagnaire P.A."/>
            <person name="Manchado M."/>
        </authorList>
    </citation>
    <scope>NUCLEOTIDE SEQUENCE [LARGE SCALE GENOMIC DNA]</scope>
    <source>
        <strain evidence="3">Sse05_10M</strain>
    </source>
</reference>
<dbReference type="EMBL" id="JAGKHQ010000004">
    <property type="protein sequence ID" value="KAG7518669.1"/>
    <property type="molecule type" value="Genomic_DNA"/>
</dbReference>
<sequence length="112" mass="11876">MSGKPRAKPPKSSTKSQDDSNLTTLASSAASNDEPDSPELVLAAIQTMKDDFVSRFEGILGAIQGVQGDLKAMAGRMSEAEDRINNNEEDVATLKSYTTTKSGRFGKPSAPL</sequence>
<dbReference type="AlphaFoldDB" id="A0AAV6SMY4"/>